<sequence length="276" mass="31100">MEAALQGPERGGGYPLIRVNAEGLNRDEVKEFLTYESEEEKKTTDKVANQRDGRERKSPFCVNVVFTVGGRRGFERDCASVLSLVKNKRISICRYAAKNITGLFSTPWSDKKITESLYENKSELLEGSKLSRSVNGYRHEAIYAEDKSAGCIYCVQGAVVSNVSTSTFRPDHAPIDASVSWDWKGVIHYELLLPGKIINLVNCQQLMRVKEEVEKKRREFMNKKVFTLASLLVQNSNRLPADSQLPQMQPLKLFPSWAPGGALKRTLDAPQLRFPL</sequence>
<comment type="caution">
    <text evidence="1">The sequence shown here is derived from an EMBL/GenBank/DDBJ whole genome shotgun (WGS) entry which is preliminary data.</text>
</comment>
<organism evidence="1 2">
    <name type="scientific">Eumeta variegata</name>
    <name type="common">Bagworm moth</name>
    <name type="synonym">Eumeta japonica</name>
    <dbReference type="NCBI Taxonomy" id="151549"/>
    <lineage>
        <taxon>Eukaryota</taxon>
        <taxon>Metazoa</taxon>
        <taxon>Ecdysozoa</taxon>
        <taxon>Arthropoda</taxon>
        <taxon>Hexapoda</taxon>
        <taxon>Insecta</taxon>
        <taxon>Pterygota</taxon>
        <taxon>Neoptera</taxon>
        <taxon>Endopterygota</taxon>
        <taxon>Lepidoptera</taxon>
        <taxon>Glossata</taxon>
        <taxon>Ditrysia</taxon>
        <taxon>Tineoidea</taxon>
        <taxon>Psychidae</taxon>
        <taxon>Oiketicinae</taxon>
        <taxon>Eumeta</taxon>
    </lineage>
</organism>
<dbReference type="EMBL" id="BGZK01001393">
    <property type="protein sequence ID" value="GBP78950.1"/>
    <property type="molecule type" value="Genomic_DNA"/>
</dbReference>
<dbReference type="AlphaFoldDB" id="A0A4C1YUR8"/>
<proteinExistence type="predicted"/>
<protein>
    <submittedName>
        <fullName evidence="1">Uncharacterized protein</fullName>
    </submittedName>
</protein>
<dbReference type="InterPro" id="IPR001888">
    <property type="entry name" value="Transposase_1"/>
</dbReference>
<gene>
    <name evidence="1" type="ORF">EVAR_57902_1</name>
</gene>
<evidence type="ECO:0000313" key="1">
    <source>
        <dbReference type="EMBL" id="GBP78950.1"/>
    </source>
</evidence>
<name>A0A4C1YUR8_EUMVA</name>
<dbReference type="Pfam" id="PF01359">
    <property type="entry name" value="Transposase_1"/>
    <property type="match status" value="1"/>
</dbReference>
<reference evidence="1 2" key="1">
    <citation type="journal article" date="2019" name="Commun. Biol.">
        <title>The bagworm genome reveals a unique fibroin gene that provides high tensile strength.</title>
        <authorList>
            <person name="Kono N."/>
            <person name="Nakamura H."/>
            <person name="Ohtoshi R."/>
            <person name="Tomita M."/>
            <person name="Numata K."/>
            <person name="Arakawa K."/>
        </authorList>
    </citation>
    <scope>NUCLEOTIDE SEQUENCE [LARGE SCALE GENOMIC DNA]</scope>
</reference>
<dbReference type="Proteomes" id="UP000299102">
    <property type="component" value="Unassembled WGS sequence"/>
</dbReference>
<evidence type="ECO:0000313" key="2">
    <source>
        <dbReference type="Proteomes" id="UP000299102"/>
    </source>
</evidence>
<keyword evidence="2" id="KW-1185">Reference proteome</keyword>
<accession>A0A4C1YUR8</accession>